<dbReference type="AlphaFoldDB" id="A0A6C0E8S4"/>
<sequence length="33" mass="3780">MSIFEKPRRSFCKKVILLGDAVNTKKMIQNVLA</sequence>
<evidence type="ECO:0000313" key="1">
    <source>
        <dbReference type="EMBL" id="QHT25494.1"/>
    </source>
</evidence>
<protein>
    <submittedName>
        <fullName evidence="1">Uncharacterized protein</fullName>
    </submittedName>
</protein>
<name>A0A6C0E8S4_9ZZZZ</name>
<organism evidence="1">
    <name type="scientific">viral metagenome</name>
    <dbReference type="NCBI Taxonomy" id="1070528"/>
    <lineage>
        <taxon>unclassified sequences</taxon>
        <taxon>metagenomes</taxon>
        <taxon>organismal metagenomes</taxon>
    </lineage>
</organism>
<reference evidence="1" key="1">
    <citation type="journal article" date="2020" name="Nature">
        <title>Giant virus diversity and host interactions through global metagenomics.</title>
        <authorList>
            <person name="Schulz F."/>
            <person name="Roux S."/>
            <person name="Paez-Espino D."/>
            <person name="Jungbluth S."/>
            <person name="Walsh D.A."/>
            <person name="Denef V.J."/>
            <person name="McMahon K.D."/>
            <person name="Konstantinidis K.T."/>
            <person name="Eloe-Fadrosh E.A."/>
            <person name="Kyrpides N.C."/>
            <person name="Woyke T."/>
        </authorList>
    </citation>
    <scope>NUCLEOTIDE SEQUENCE</scope>
    <source>
        <strain evidence="1">GVMAG-M-3300023179-152</strain>
    </source>
</reference>
<proteinExistence type="predicted"/>
<dbReference type="EMBL" id="MN739768">
    <property type="protein sequence ID" value="QHT25494.1"/>
    <property type="molecule type" value="Genomic_DNA"/>
</dbReference>
<accession>A0A6C0E8S4</accession>